<dbReference type="PANTHER" id="PTHR22870:SF408">
    <property type="entry name" value="OS09G0560450 PROTEIN"/>
    <property type="match status" value="1"/>
</dbReference>
<dbReference type="EMBL" id="MQVS01000015">
    <property type="protein sequence ID" value="OKL50798.1"/>
    <property type="molecule type" value="Genomic_DNA"/>
</dbReference>
<dbReference type="PROSITE" id="PS50011">
    <property type="entry name" value="PROTEIN_KINASE_DOM"/>
    <property type="match status" value="1"/>
</dbReference>
<sequence>MVFLVDAAMLQDWLTAKRGDSFRVEDTRAFNLRNPGKSRLTNLDLRIEVLDHRVAKGGQAAVARARVHGHPTLSSATPVAVRLAAPLRDSFRNIELCQQSLRIAALSREEATHYPALLRVHESFELRLPTTRLAGVTAGRGDYVPVWGEIMEWGTPLQHDLRDGCLSERQAVELLLPVLVTVGRLAEKLHIVHRDIDEGNVFLVDGQLKLGDFGAATTFAEDAPYTKTRLLGKKGQCPPEYLYSPDDQEGPEGVTGQMTDAWLLGRLLLRMTTGARNPYQSDKPLGEKYHPSLERLSSPLQDVVRGLCAPQWDERLACAAAAQMLSAQLPALATGVPSPAPLESGSTRPPAEAGPAVPPTLLFPAGQAPTESFQVAPTKHLPPPQPDPQEPAPSPQSEPQESGSTQTPAEAVPAVPPTLLFSTDQAPTESFQVAPTKHLPPPQPDPQEPAPSPQSKPQESGSTQTPAVASRPLTAHEFFRHWMFDGQDPAQPAPRCLSILSAPSKYLLSAEGHLYTWGHNSDGQMGNYTTPARVPLDSVTAIAAGNRHSMALTSDGHLYTWGHNRFGQLGNYTTDNRLTPARVPLDSVAAIAAGDWHSMALTSDGHLYTWGHNSDGQLGNYTTNVRLTPARVPLDSVTAIAAGDWHSMALTSDGHLYTWGRNRYGQLGVGTIKYRPTPTLKSRSTPTRVPLDSVTAIAAGDSHSMALTSDGHLYTWGRNHYGQLGDGTTENYPTPTRAPLNSLAAIATGANHSMALTSDGHLYTWGRNHYGQLGDGTTENRSTPTRVPLDNVIAIAAGDSHSMALTRDGHLYAWGSNGDLHCAYIYIFVGIEIGPTTSKVPIRLS</sequence>
<dbReference type="InterPro" id="IPR051210">
    <property type="entry name" value="Ub_ligase/GEF_domain"/>
</dbReference>
<dbReference type="GO" id="GO:0005524">
    <property type="term" value="F:ATP binding"/>
    <property type="evidence" value="ECO:0007669"/>
    <property type="project" value="InterPro"/>
</dbReference>
<feature type="compositionally biased region" description="Pro residues" evidence="2">
    <location>
        <begin position="380"/>
        <end position="396"/>
    </location>
</feature>
<accession>A0A1Q5PT99</accession>
<feature type="compositionally biased region" description="Polar residues" evidence="2">
    <location>
        <begin position="455"/>
        <end position="467"/>
    </location>
</feature>
<dbReference type="Pfam" id="PF00069">
    <property type="entry name" value="Pkinase"/>
    <property type="match status" value="1"/>
</dbReference>
<dbReference type="InterPro" id="IPR000408">
    <property type="entry name" value="Reg_chr_condens"/>
</dbReference>
<dbReference type="Proteomes" id="UP000185612">
    <property type="component" value="Unassembled WGS sequence"/>
</dbReference>
<evidence type="ECO:0000313" key="5">
    <source>
        <dbReference type="Proteomes" id="UP000185612"/>
    </source>
</evidence>
<feature type="domain" description="Protein kinase" evidence="3">
    <location>
        <begin position="48"/>
        <end position="332"/>
    </location>
</feature>
<comment type="caution">
    <text evidence="4">The sequence shown here is derived from an EMBL/GenBank/DDBJ whole genome shotgun (WGS) entry which is preliminary data.</text>
</comment>
<dbReference type="Pfam" id="PF00415">
    <property type="entry name" value="RCC1"/>
    <property type="match status" value="1"/>
</dbReference>
<dbReference type="GO" id="GO:0004672">
    <property type="term" value="F:protein kinase activity"/>
    <property type="evidence" value="ECO:0007669"/>
    <property type="project" value="InterPro"/>
</dbReference>
<feature type="compositionally biased region" description="Pro residues" evidence="2">
    <location>
        <begin position="438"/>
        <end position="454"/>
    </location>
</feature>
<dbReference type="PRINTS" id="PR00633">
    <property type="entry name" value="RCCNDNSATION"/>
</dbReference>
<evidence type="ECO:0000256" key="1">
    <source>
        <dbReference type="ARBA" id="ARBA00022737"/>
    </source>
</evidence>
<dbReference type="SUPFAM" id="SSF50985">
    <property type="entry name" value="RCC1/BLIP-II"/>
    <property type="match status" value="1"/>
</dbReference>
<dbReference type="PROSITE" id="PS00626">
    <property type="entry name" value="RCC1_2"/>
    <property type="match status" value="6"/>
</dbReference>
<dbReference type="SMART" id="SM00220">
    <property type="entry name" value="S_TKc"/>
    <property type="match status" value="1"/>
</dbReference>
<feature type="region of interest" description="Disordered" evidence="2">
    <location>
        <begin position="433"/>
        <end position="469"/>
    </location>
</feature>
<keyword evidence="1" id="KW-0677">Repeat</keyword>
<evidence type="ECO:0000259" key="3">
    <source>
        <dbReference type="PROSITE" id="PS50011"/>
    </source>
</evidence>
<dbReference type="STRING" id="52770.BSZ40_10605"/>
<dbReference type="Gene3D" id="1.10.510.10">
    <property type="entry name" value="Transferase(Phosphotransferase) domain 1"/>
    <property type="match status" value="1"/>
</dbReference>
<dbReference type="InterPro" id="IPR000719">
    <property type="entry name" value="Prot_kinase_dom"/>
</dbReference>
<dbReference type="AlphaFoldDB" id="A0A1Q5PT99"/>
<feature type="region of interest" description="Disordered" evidence="2">
    <location>
        <begin position="336"/>
        <end position="411"/>
    </location>
</feature>
<evidence type="ECO:0000313" key="4">
    <source>
        <dbReference type="EMBL" id="OKL50798.1"/>
    </source>
</evidence>
<dbReference type="InterPro" id="IPR009091">
    <property type="entry name" value="RCC1/BLIP-II"/>
</dbReference>
<dbReference type="Pfam" id="PF25390">
    <property type="entry name" value="WD40_RLD"/>
    <property type="match status" value="1"/>
</dbReference>
<name>A0A1Q5PT99_9ACTO</name>
<dbReference type="RefSeq" id="WP_073826222.1">
    <property type="nucleotide sequence ID" value="NZ_MQVS01000015.1"/>
</dbReference>
<dbReference type="OrthoDB" id="9796385at2"/>
<gene>
    <name evidence="4" type="ORF">BSZ40_10605</name>
</gene>
<dbReference type="PANTHER" id="PTHR22870">
    <property type="entry name" value="REGULATOR OF CHROMOSOME CONDENSATION"/>
    <property type="match status" value="1"/>
</dbReference>
<dbReference type="InterPro" id="IPR011009">
    <property type="entry name" value="Kinase-like_dom_sf"/>
</dbReference>
<dbReference type="Gene3D" id="2.130.10.30">
    <property type="entry name" value="Regulator of chromosome condensation 1/beta-lactamase-inhibitor protein II"/>
    <property type="match status" value="2"/>
</dbReference>
<feature type="compositionally biased region" description="Low complexity" evidence="2">
    <location>
        <begin position="397"/>
        <end position="411"/>
    </location>
</feature>
<organism evidence="4 5">
    <name type="scientific">Buchananella hordeovulneris</name>
    <dbReference type="NCBI Taxonomy" id="52770"/>
    <lineage>
        <taxon>Bacteria</taxon>
        <taxon>Bacillati</taxon>
        <taxon>Actinomycetota</taxon>
        <taxon>Actinomycetes</taxon>
        <taxon>Actinomycetales</taxon>
        <taxon>Actinomycetaceae</taxon>
        <taxon>Buchananella</taxon>
    </lineage>
</organism>
<proteinExistence type="predicted"/>
<dbReference type="PROSITE" id="PS50012">
    <property type="entry name" value="RCC1_3"/>
    <property type="match status" value="6"/>
</dbReference>
<keyword evidence="5" id="KW-1185">Reference proteome</keyword>
<reference evidence="5" key="1">
    <citation type="submission" date="2016-12" db="EMBL/GenBank/DDBJ databases">
        <authorList>
            <person name="Meng X."/>
        </authorList>
    </citation>
    <scope>NUCLEOTIDE SEQUENCE [LARGE SCALE GENOMIC DNA]</scope>
    <source>
        <strain evidence="5">DSM 20732</strain>
    </source>
</reference>
<evidence type="ECO:0000256" key="2">
    <source>
        <dbReference type="SAM" id="MobiDB-lite"/>
    </source>
</evidence>
<dbReference type="SUPFAM" id="SSF56112">
    <property type="entry name" value="Protein kinase-like (PK-like)"/>
    <property type="match status" value="1"/>
</dbReference>
<protein>
    <recommendedName>
        <fullName evidence="3">Protein kinase domain-containing protein</fullName>
    </recommendedName>
</protein>
<dbReference type="InterPro" id="IPR058923">
    <property type="entry name" value="RCC1-like_dom"/>
</dbReference>
<dbReference type="InParanoid" id="A0A1Q5PT99"/>